<sequence length="193" mass="20544">MAVRPIIGGWEPRGIAAITTDEARRLVRLPVPGLVGDLHQDIGREALALRICGSLAAEEMRDEHLIELRSRFKDGVPVDFVADIVAESELEQVLISAFRLEERAGDADRFRYEIVLVEYTEPPAPPALGLPGDLGDLGLDIDLGLDLLDLAGLIGGVPPLGDLLAPVEEGAASLKDALGGAGELLAPMQRLFG</sequence>
<gene>
    <name evidence="1" type="ORF">GCM10011320_06570</name>
</gene>
<keyword evidence="2" id="KW-1185">Reference proteome</keyword>
<reference evidence="1" key="2">
    <citation type="submission" date="2020-09" db="EMBL/GenBank/DDBJ databases">
        <authorList>
            <person name="Sun Q."/>
            <person name="Zhou Y."/>
        </authorList>
    </citation>
    <scope>NUCLEOTIDE SEQUENCE</scope>
    <source>
        <strain evidence="1">CGMCC 1.3617</strain>
    </source>
</reference>
<dbReference type="EMBL" id="BMKW01000001">
    <property type="protein sequence ID" value="GGJ02436.1"/>
    <property type="molecule type" value="Genomic_DNA"/>
</dbReference>
<protein>
    <submittedName>
        <fullName evidence="1">Uncharacterized protein</fullName>
    </submittedName>
</protein>
<dbReference type="Proteomes" id="UP000661507">
    <property type="component" value="Unassembled WGS sequence"/>
</dbReference>
<organism evidence="1 2">
    <name type="scientific">Neoroseomonas lacus</name>
    <dbReference type="NCBI Taxonomy" id="287609"/>
    <lineage>
        <taxon>Bacteria</taxon>
        <taxon>Pseudomonadati</taxon>
        <taxon>Pseudomonadota</taxon>
        <taxon>Alphaproteobacteria</taxon>
        <taxon>Acetobacterales</taxon>
        <taxon>Acetobacteraceae</taxon>
        <taxon>Neoroseomonas</taxon>
    </lineage>
</organism>
<accession>A0A917K779</accession>
<name>A0A917K779_9PROT</name>
<reference evidence="1" key="1">
    <citation type="journal article" date="2014" name="Int. J. Syst. Evol. Microbiol.">
        <title>Complete genome sequence of Corynebacterium casei LMG S-19264T (=DSM 44701T), isolated from a smear-ripened cheese.</title>
        <authorList>
            <consortium name="US DOE Joint Genome Institute (JGI-PGF)"/>
            <person name="Walter F."/>
            <person name="Albersmeier A."/>
            <person name="Kalinowski J."/>
            <person name="Ruckert C."/>
        </authorList>
    </citation>
    <scope>NUCLEOTIDE SEQUENCE</scope>
    <source>
        <strain evidence="1">CGMCC 1.3617</strain>
    </source>
</reference>
<comment type="caution">
    <text evidence="1">The sequence shown here is derived from an EMBL/GenBank/DDBJ whole genome shotgun (WGS) entry which is preliminary data.</text>
</comment>
<evidence type="ECO:0000313" key="1">
    <source>
        <dbReference type="EMBL" id="GGJ02436.1"/>
    </source>
</evidence>
<dbReference type="AlphaFoldDB" id="A0A917K779"/>
<evidence type="ECO:0000313" key="2">
    <source>
        <dbReference type="Proteomes" id="UP000661507"/>
    </source>
</evidence>
<proteinExistence type="predicted"/>